<dbReference type="AlphaFoldDB" id="A0A371AVG6"/>
<dbReference type="OrthoDB" id="9810250at2"/>
<gene>
    <name evidence="4" type="ORF">DWV06_09185</name>
</gene>
<dbReference type="EMBL" id="QRCT01000024">
    <property type="protein sequence ID" value="RDU23532.1"/>
    <property type="molecule type" value="Genomic_DNA"/>
</dbReference>
<name>A0A371AVG6_9FIRM</name>
<dbReference type="InterPro" id="IPR050624">
    <property type="entry name" value="HTH-type_Tx_Regulator"/>
</dbReference>
<dbReference type="Gene3D" id="1.10.357.10">
    <property type="entry name" value="Tetracycline Repressor, domain 2"/>
    <property type="match status" value="1"/>
</dbReference>
<dbReference type="SUPFAM" id="SSF46689">
    <property type="entry name" value="Homeodomain-like"/>
    <property type="match status" value="1"/>
</dbReference>
<sequence>MRQNDLRVIKTRKNIESSFIELLGEKDFTKITVQDILDRALINRSTFYKHYADKCQLAEKMCSEIFDMFKASVQDRFLCKCDEKLITTLQNLYQNLSKKREVILQLFEIHTETIHLYQDMLEYLEVNFSKESKLKESDDHEMLDYLACLYASHVMTTMKWCLQNNAYELLLKHTEFFLKFREIFQ</sequence>
<proteinExistence type="predicted"/>
<protein>
    <submittedName>
        <fullName evidence="4">TetR/AcrR family transcriptional regulator</fullName>
    </submittedName>
</protein>
<organism evidence="4 5">
    <name type="scientific">Anaerosacchariphilus polymeriproducens</name>
    <dbReference type="NCBI Taxonomy" id="1812858"/>
    <lineage>
        <taxon>Bacteria</taxon>
        <taxon>Bacillati</taxon>
        <taxon>Bacillota</taxon>
        <taxon>Clostridia</taxon>
        <taxon>Lachnospirales</taxon>
        <taxon>Lachnospiraceae</taxon>
        <taxon>Anaerosacchariphilus</taxon>
    </lineage>
</organism>
<dbReference type="Pfam" id="PF00440">
    <property type="entry name" value="TetR_N"/>
    <property type="match status" value="1"/>
</dbReference>
<dbReference type="InterPro" id="IPR009057">
    <property type="entry name" value="Homeodomain-like_sf"/>
</dbReference>
<evidence type="ECO:0000313" key="4">
    <source>
        <dbReference type="EMBL" id="RDU23532.1"/>
    </source>
</evidence>
<feature type="DNA-binding region" description="H-T-H motif" evidence="2">
    <location>
        <begin position="32"/>
        <end position="51"/>
    </location>
</feature>
<dbReference type="Proteomes" id="UP000255036">
    <property type="component" value="Unassembled WGS sequence"/>
</dbReference>
<comment type="caution">
    <text evidence="4">The sequence shown here is derived from an EMBL/GenBank/DDBJ whole genome shotgun (WGS) entry which is preliminary data.</text>
</comment>
<feature type="domain" description="HTH tetR-type" evidence="3">
    <location>
        <begin position="9"/>
        <end position="69"/>
    </location>
</feature>
<reference evidence="4 5" key="1">
    <citation type="submission" date="2018-07" db="EMBL/GenBank/DDBJ databases">
        <title>Anaerosacharophilus polymeroproducens gen. nov. sp. nov., an anaerobic bacterium isolated from salt field.</title>
        <authorList>
            <person name="Kim W."/>
            <person name="Yang S.-H."/>
            <person name="Oh J."/>
            <person name="Lee J.-H."/>
            <person name="Kwon K.K."/>
        </authorList>
    </citation>
    <scope>NUCLEOTIDE SEQUENCE [LARGE SCALE GENOMIC DNA]</scope>
    <source>
        <strain evidence="4 5">MCWD5</strain>
    </source>
</reference>
<dbReference type="InterPro" id="IPR001647">
    <property type="entry name" value="HTH_TetR"/>
</dbReference>
<evidence type="ECO:0000313" key="5">
    <source>
        <dbReference type="Proteomes" id="UP000255036"/>
    </source>
</evidence>
<accession>A0A371AVG6</accession>
<dbReference type="PANTHER" id="PTHR43479">
    <property type="entry name" value="ACREF/ENVCD OPERON REPRESSOR-RELATED"/>
    <property type="match status" value="1"/>
</dbReference>
<evidence type="ECO:0000256" key="1">
    <source>
        <dbReference type="ARBA" id="ARBA00023125"/>
    </source>
</evidence>
<evidence type="ECO:0000256" key="2">
    <source>
        <dbReference type="PROSITE-ProRule" id="PRU00335"/>
    </source>
</evidence>
<dbReference type="PANTHER" id="PTHR43479:SF7">
    <property type="entry name" value="TETR-FAMILY TRANSCRIPTIONAL REGULATOR"/>
    <property type="match status" value="1"/>
</dbReference>
<dbReference type="GO" id="GO:0003677">
    <property type="term" value="F:DNA binding"/>
    <property type="evidence" value="ECO:0007669"/>
    <property type="project" value="UniProtKB-UniRule"/>
</dbReference>
<keyword evidence="1 2" id="KW-0238">DNA-binding</keyword>
<keyword evidence="5" id="KW-1185">Reference proteome</keyword>
<evidence type="ECO:0000259" key="3">
    <source>
        <dbReference type="PROSITE" id="PS50977"/>
    </source>
</evidence>
<dbReference type="PROSITE" id="PS50977">
    <property type="entry name" value="HTH_TETR_2"/>
    <property type="match status" value="1"/>
</dbReference>